<sequence length="156" mass="15473">MSSSSMLRRRIGWGASSLMAAVAMVGWGTAAASVPQSYVALQVPAPAGGFVVGTSTEVHASVLGTGMPFLPNMQVTFTDNGTCFDSMYPLNVDESDVRATWTPTTPGIHTLTVTQGGGSATQTVTVAAAPAGTKVPTPSTPGCGGSGSAGSGSFGS</sequence>
<evidence type="ECO:0000313" key="2">
    <source>
        <dbReference type="EMBL" id="MVU77069.1"/>
    </source>
</evidence>
<evidence type="ECO:0008006" key="4">
    <source>
        <dbReference type="Google" id="ProtNLM"/>
    </source>
</evidence>
<proteinExistence type="predicted"/>
<organism evidence="2 3">
    <name type="scientific">Nocardia terrae</name>
    <dbReference type="NCBI Taxonomy" id="2675851"/>
    <lineage>
        <taxon>Bacteria</taxon>
        <taxon>Bacillati</taxon>
        <taxon>Actinomycetota</taxon>
        <taxon>Actinomycetes</taxon>
        <taxon>Mycobacteriales</taxon>
        <taxon>Nocardiaceae</taxon>
        <taxon>Nocardia</taxon>
    </lineage>
</organism>
<feature type="region of interest" description="Disordered" evidence="1">
    <location>
        <begin position="131"/>
        <end position="156"/>
    </location>
</feature>
<keyword evidence="3" id="KW-1185">Reference proteome</keyword>
<protein>
    <recommendedName>
        <fullName evidence="4">Ig-like domain repeat protein</fullName>
    </recommendedName>
</protein>
<dbReference type="EMBL" id="WRPP01000001">
    <property type="protein sequence ID" value="MVU77069.1"/>
    <property type="molecule type" value="Genomic_DNA"/>
</dbReference>
<name>A0A7K1USC9_9NOCA</name>
<evidence type="ECO:0000313" key="3">
    <source>
        <dbReference type="Proteomes" id="UP000466794"/>
    </source>
</evidence>
<dbReference type="AlphaFoldDB" id="A0A7K1USC9"/>
<evidence type="ECO:0000256" key="1">
    <source>
        <dbReference type="SAM" id="MobiDB-lite"/>
    </source>
</evidence>
<comment type="caution">
    <text evidence="2">The sequence shown here is derived from an EMBL/GenBank/DDBJ whole genome shotgun (WGS) entry which is preliminary data.</text>
</comment>
<feature type="compositionally biased region" description="Gly residues" evidence="1">
    <location>
        <begin position="142"/>
        <end position="156"/>
    </location>
</feature>
<dbReference type="RefSeq" id="WP_157355867.1">
    <property type="nucleotide sequence ID" value="NZ_WRPP01000001.1"/>
</dbReference>
<reference evidence="2 3" key="1">
    <citation type="submission" date="2019-12" db="EMBL/GenBank/DDBJ databases">
        <title>Nocardia sp. nov. ET3-3 isolated from soil.</title>
        <authorList>
            <person name="Kanchanasin P."/>
            <person name="Tanasupawat S."/>
            <person name="Yuki M."/>
            <person name="Kudo T."/>
        </authorList>
    </citation>
    <scope>NUCLEOTIDE SEQUENCE [LARGE SCALE GENOMIC DNA]</scope>
    <source>
        <strain evidence="2 3">ET3-3</strain>
    </source>
</reference>
<accession>A0A7K1USC9</accession>
<gene>
    <name evidence="2" type="ORF">GPX89_07385</name>
</gene>
<dbReference type="Proteomes" id="UP000466794">
    <property type="component" value="Unassembled WGS sequence"/>
</dbReference>